<evidence type="ECO:0000313" key="14">
    <source>
        <dbReference type="Proteomes" id="UP000008143"/>
    </source>
</evidence>
<comment type="subcellular location">
    <subcellularLocation>
        <location evidence="6">Cytoplasm</location>
    </subcellularLocation>
    <subcellularLocation>
        <location evidence="6">Nucleus</location>
    </subcellularLocation>
</comment>
<feature type="domain" description="ELP1 TPR" evidence="10">
    <location>
        <begin position="918"/>
        <end position="1081"/>
    </location>
</feature>
<proteinExistence type="inferred from homology"/>
<dbReference type="InterPro" id="IPR056169">
    <property type="entry name" value="HB_ELP1"/>
</dbReference>
<reference evidence="13" key="2">
    <citation type="submission" date="2020-05" db="UniProtKB">
        <authorList>
            <consortium name="Ensembl"/>
        </authorList>
    </citation>
    <scope>IDENTIFICATION</scope>
</reference>
<dbReference type="Pfam" id="PF04762">
    <property type="entry name" value="Beta-prop_ELP1_1st"/>
    <property type="match status" value="1"/>
</dbReference>
<dbReference type="Ensembl" id="ENSXETT00000069587">
    <property type="protein sequence ID" value="ENSXETP00000070051"/>
    <property type="gene ID" value="ENSXETG00000009534"/>
</dbReference>
<dbReference type="InterPro" id="IPR056167">
    <property type="entry name" value="A-sol_ELP1"/>
</dbReference>
<feature type="region of interest" description="Disordered" evidence="7">
    <location>
        <begin position="1164"/>
        <end position="1195"/>
    </location>
</feature>
<reference evidence="15" key="3">
    <citation type="submission" date="2025-04" db="UniProtKB">
        <authorList>
            <consortium name="RefSeq"/>
        </authorList>
    </citation>
    <scope>IDENTIFICATION</scope>
    <source>
        <strain evidence="15">Nigerian</strain>
        <tissue evidence="15">Liver and blood</tissue>
    </source>
</reference>
<feature type="compositionally biased region" description="Basic residues" evidence="7">
    <location>
        <begin position="1181"/>
        <end position="1193"/>
    </location>
</feature>
<feature type="domain" description="ELP1 alpha-solenoid" evidence="11">
    <location>
        <begin position="711"/>
        <end position="911"/>
    </location>
</feature>
<evidence type="ECO:0000259" key="11">
    <source>
        <dbReference type="Pfam" id="PF23925"/>
    </source>
</evidence>
<evidence type="ECO:0000256" key="3">
    <source>
        <dbReference type="ARBA" id="ARBA00022490"/>
    </source>
</evidence>
<dbReference type="Proteomes" id="UP000008143">
    <property type="component" value="Chromosome 1"/>
</dbReference>
<sequence>MRNLKLKRCLRFNTSGSLGSPQCSAIRSETGTVLIGSGYGFVEFDPNSQEIIKDISLTAANFLPEDGNGHLVGIQDVPDQESVCVATSTGDVLLSNINTGQLECVGSVDSGILAMSWSPDQELVLLVTGQQTLILMTKDFEPIAEKSIYQDDFGEEKFITLGWGKKETQFHGSEGKKAAQQKIMAVQPALPWDDHKPRITWRGDGQLFAVSSVCKETGNRKIRVWNRELALQSTSESIEGLEQALSWKPSGALIASSQSKPNKNSIIFIEKNGLVHGEFTLPFIKGQKKVKELLWNSDSTVLAIWLEDVEKEGSSSSCCVQLWTVGNYHWYLKQNLHFGNNKMNNVECLMWDPENAYRLHIICTGWHYFCFDWFWSTDCSDGGQGDVAVIDGDKVLVTSFQHAVVPPPMSTYFIQLSCAVNEVAFQLDPKESSGLAILDSANTLSIYRYGNSTVNDPTVKLEAVGGNGFKTSYKTPKLEKKLRLPSNLCDVQPLNFRLLTWVQDDTFIAISQEPNSSISIVHQMTADQMDGQDINVRDVGTITGHVISLCYSSNTKHCAIQTSNGQLWKYLWENPTPVVEPWIDGMGHKVKFPQPCLQTALTSIEGEEVVIGLTERSRLFINSSEVASNITSFHLYKEFLLLTTHSHTCRCVSLQDTSLKALEAQLNSTSNPNDETIRKVERGSRIVTVVPFDTKLILQMPRGNLETVHHRALVLAQIRKWLDSLLFKEAFECMRKLRINLNLLYDHNPKAFLDNVDLFITQIGSVNYINLFLTEIKDEDVTKTMYATASLITMQSSQGAKAKKVDIICDAVRTAMEKLDPQKFCLSILTSYVRKTKPELEIALQKVHELRESPSTTVVSADEALKYLLFLVDVNELYDYSLGTYDFDLVVMVAEKSQKDPKEYLPFLNKLKKMEINYQRYTIDKHLKRYRKALRNLSKCGSGYFAEFLNLVKDQNLYTEALELYQHGTVEYKAINAAYGDHLVSKQQYELAGLIYARCDSTEKALDAFVASSNWHQVMCMASQLEYSGEKIAALARTVAGKLLEQRKQADAAVLLEQYAEDYEEAILLLLDGAHWEEALRLIYKYKRLDILETNLKPALLDAQRNHMILFENQKTTFTRHKERLSVVREMKEKARQGLLDEDMTGCAEADLFSETSSIMTASNASGKYSQSNSRISSRSSKNRRKAERKKHSLKEGSPLEDLALLEALAENIKMVDKLRGDVHSLLKVLILFEYDTMAKELQQAYDDLLQLFETSILDIWPPGVQQNTAAPILGPHSTANSISISYQHQRNVNTSVQDSELFTAPKLSKNIQWKLCVLQQYEDFL</sequence>
<comment type="similarity">
    <text evidence="2 6">Belongs to the ELP1/IKA1 family.</text>
</comment>
<keyword evidence="6" id="KW-0539">Nucleus</keyword>
<protein>
    <recommendedName>
        <fullName evidence="5 6">Elongator complex protein 1</fullName>
    </recommendedName>
</protein>
<dbReference type="GO" id="GO:0002926">
    <property type="term" value="P:tRNA wobble base 5-methoxycarbonylmethyl-2-thiouridinylation"/>
    <property type="evidence" value="ECO:0000318"/>
    <property type="project" value="GO_Central"/>
</dbReference>
<accession>A0A6I8QKB3</accession>
<evidence type="ECO:0000256" key="2">
    <source>
        <dbReference type="ARBA" id="ARBA00006086"/>
    </source>
</evidence>
<evidence type="ECO:0000256" key="4">
    <source>
        <dbReference type="ARBA" id="ARBA00022694"/>
    </source>
</evidence>
<feature type="domain" description="ELP1 N-terminal second beta-propeller" evidence="9">
    <location>
        <begin position="389"/>
        <end position="687"/>
    </location>
</feature>
<evidence type="ECO:0000259" key="12">
    <source>
        <dbReference type="Pfam" id="PF23936"/>
    </source>
</evidence>
<dbReference type="Pfam" id="PF23878">
    <property type="entry name" value="TPR_ELP1"/>
    <property type="match status" value="1"/>
</dbReference>
<dbReference type="GO" id="GO:0000049">
    <property type="term" value="F:tRNA binding"/>
    <property type="evidence" value="ECO:0000318"/>
    <property type="project" value="GO_Central"/>
</dbReference>
<dbReference type="InterPro" id="IPR056164">
    <property type="entry name" value="Beta-prop_ELP1_1st"/>
</dbReference>
<evidence type="ECO:0000256" key="7">
    <source>
        <dbReference type="SAM" id="MobiDB-lite"/>
    </source>
</evidence>
<name>A0A6I8QKB3_XENTR</name>
<dbReference type="PANTHER" id="PTHR12747:SF0">
    <property type="entry name" value="ELONGATOR COMPLEX PROTEIN 1"/>
    <property type="match status" value="1"/>
</dbReference>
<reference evidence="13" key="1">
    <citation type="journal article" date="2010" name="Science">
        <title>The genome of the Western clawed frog Xenopus tropicalis.</title>
        <authorList>
            <person name="Hellsten U."/>
            <person name="Harland R.M."/>
            <person name="Gilchrist M.J."/>
            <person name="Hendrix D."/>
            <person name="Jurka J."/>
            <person name="Kapitonov V."/>
            <person name="Ovcharenko I."/>
            <person name="Putnam N.H."/>
            <person name="Shu S."/>
            <person name="Taher L."/>
            <person name="Blitz I.L."/>
            <person name="Blumberg B."/>
            <person name="Dichmann D.S."/>
            <person name="Dubchak I."/>
            <person name="Amaya E."/>
            <person name="Detter J.C."/>
            <person name="Fletcher R."/>
            <person name="Gerhard D.S."/>
            <person name="Goodstein D."/>
            <person name="Graves T."/>
            <person name="Grigoriev I.V."/>
            <person name="Grimwood J."/>
            <person name="Kawashima T."/>
            <person name="Lindquist E."/>
            <person name="Lucas S.M."/>
            <person name="Mead P.E."/>
            <person name="Mitros T."/>
            <person name="Ogino H."/>
            <person name="Ohta Y."/>
            <person name="Poliakov A.V."/>
            <person name="Pollet N."/>
            <person name="Robert J."/>
            <person name="Salamov A."/>
            <person name="Sater A.K."/>
            <person name="Schmutz J."/>
            <person name="Terry A."/>
            <person name="Vize P.D."/>
            <person name="Warren W.C."/>
            <person name="Wells D."/>
            <person name="Wills A."/>
            <person name="Wilson R.K."/>
            <person name="Zimmerman L.B."/>
            <person name="Zorn A.M."/>
            <person name="Grainger R."/>
            <person name="Grammer T."/>
            <person name="Khokha M.K."/>
            <person name="Richardson P.M."/>
            <person name="Rokhsar D.S."/>
        </authorList>
    </citation>
    <scope>NUCLEOTIDE SEQUENCE [LARGE SCALE GENOMIC DNA]</scope>
    <source>
        <strain evidence="13">Nigerian</strain>
    </source>
</reference>
<evidence type="ECO:0000256" key="1">
    <source>
        <dbReference type="ARBA" id="ARBA00005043"/>
    </source>
</evidence>
<feature type="domain" description="ELP1 first N-terminal beta-propeller" evidence="8">
    <location>
        <begin position="1"/>
        <end position="354"/>
    </location>
</feature>
<dbReference type="GO" id="GO:0005634">
    <property type="term" value="C:nucleus"/>
    <property type="evidence" value="ECO:0007669"/>
    <property type="project" value="UniProtKB-SubCell"/>
</dbReference>
<dbReference type="CTD" id="8518"/>
<dbReference type="GeneTree" id="ENSGT00390000013344"/>
<evidence type="ECO:0000259" key="9">
    <source>
        <dbReference type="Pfam" id="PF23797"/>
    </source>
</evidence>
<evidence type="ECO:0000256" key="6">
    <source>
        <dbReference type="PIRNR" id="PIRNR017233"/>
    </source>
</evidence>
<dbReference type="OrthoDB" id="40048at2759"/>
<dbReference type="InterPro" id="IPR056166">
    <property type="entry name" value="TPR_ELP1"/>
</dbReference>
<gene>
    <name evidence="13 15 16" type="primary">elp1</name>
    <name evidence="15" type="synonym">ikbkap</name>
</gene>
<evidence type="ECO:0000256" key="5">
    <source>
        <dbReference type="ARBA" id="ARBA00029535"/>
    </source>
</evidence>
<evidence type="ECO:0000313" key="16">
    <source>
        <dbReference type="Xenbase" id="XB-GENE-5813351"/>
    </source>
</evidence>
<dbReference type="InterPro" id="IPR015943">
    <property type="entry name" value="WD40/YVTN_repeat-like_dom_sf"/>
</dbReference>
<keyword evidence="3 6" id="KW-0963">Cytoplasm</keyword>
<feature type="compositionally biased region" description="Low complexity" evidence="7">
    <location>
        <begin position="1168"/>
        <end position="1180"/>
    </location>
</feature>
<dbReference type="Bgee" id="ENSXETG00000009534">
    <property type="expression patterns" value="Expressed in testis and 13 other cell types or tissues"/>
</dbReference>
<dbReference type="Gene3D" id="2.130.10.10">
    <property type="entry name" value="YVTN repeat-like/Quinoprotein amine dehydrogenase"/>
    <property type="match status" value="1"/>
</dbReference>
<dbReference type="UniPathway" id="UPA00988"/>
<keyword evidence="4" id="KW-0819">tRNA processing</keyword>
<dbReference type="OMA" id="WRESLYC"/>
<dbReference type="GO" id="GO:0005829">
    <property type="term" value="C:cytosol"/>
    <property type="evidence" value="ECO:0000318"/>
    <property type="project" value="GO_Central"/>
</dbReference>
<dbReference type="Pfam" id="PF23797">
    <property type="entry name" value="Beta-prop_ELP1_2nd"/>
    <property type="match status" value="1"/>
</dbReference>
<dbReference type="Xenbase" id="XB-GENE-5813351">
    <property type="gene designation" value="elp1"/>
</dbReference>
<dbReference type="PIRSF" id="PIRSF017233">
    <property type="entry name" value="IKAP"/>
    <property type="match status" value="1"/>
</dbReference>
<keyword evidence="14" id="KW-1185">Reference proteome</keyword>
<dbReference type="Pfam" id="PF23936">
    <property type="entry name" value="HB_ELP1"/>
    <property type="match status" value="1"/>
</dbReference>
<feature type="domain" description="ELP1 three-helical bundle" evidence="12">
    <location>
        <begin position="1090"/>
        <end position="1260"/>
    </location>
</feature>
<comment type="pathway">
    <text evidence="1">tRNA modification; 5-methoxycarbonylmethyl-2-thiouridine-tRNA biosynthesis.</text>
</comment>
<dbReference type="InterPro" id="IPR006849">
    <property type="entry name" value="Elp1"/>
</dbReference>
<comment type="function">
    <text evidence="6">Component of the elongator complex which is required for multiple tRNA modifications, including mcm5U (5-methoxycarbonylmethyl uridine), mcm5s2U (5-methoxycarbonylmethyl-2-thiouridine), and ncm5U (5-carbamoylmethyl uridine). The elongator complex catalyzes formation of carboxymethyluridine in the wobble base at position 34 in tRNAs.</text>
</comment>
<dbReference type="PANTHER" id="PTHR12747">
    <property type="entry name" value="ELONGATOR COMPLEX PROTEIN 1"/>
    <property type="match status" value="1"/>
</dbReference>
<evidence type="ECO:0000259" key="8">
    <source>
        <dbReference type="Pfam" id="PF04762"/>
    </source>
</evidence>
<organism evidence="13">
    <name type="scientific">Xenopus tropicalis</name>
    <name type="common">Western clawed frog</name>
    <name type="synonym">Silurana tropicalis</name>
    <dbReference type="NCBI Taxonomy" id="8364"/>
    <lineage>
        <taxon>Eukaryota</taxon>
        <taxon>Metazoa</taxon>
        <taxon>Chordata</taxon>
        <taxon>Craniata</taxon>
        <taxon>Vertebrata</taxon>
        <taxon>Euteleostomi</taxon>
        <taxon>Amphibia</taxon>
        <taxon>Batrachia</taxon>
        <taxon>Anura</taxon>
        <taxon>Pipoidea</taxon>
        <taxon>Pipidae</taxon>
        <taxon>Xenopodinae</taxon>
        <taxon>Xenopus</taxon>
        <taxon>Silurana</taxon>
    </lineage>
</organism>
<dbReference type="InterPro" id="IPR056165">
    <property type="entry name" value="Beta-prop_ELP1_2nd"/>
</dbReference>
<dbReference type="GO" id="GO:0033588">
    <property type="term" value="C:elongator holoenzyme complex"/>
    <property type="evidence" value="ECO:0000318"/>
    <property type="project" value="GO_Central"/>
</dbReference>
<evidence type="ECO:0000313" key="13">
    <source>
        <dbReference type="Ensembl" id="ENSXETP00000070051"/>
    </source>
</evidence>
<dbReference type="AGR" id="Xenbase:XB-GENE-5813351"/>
<dbReference type="GeneID" id="100170442"/>
<evidence type="ECO:0000313" key="15">
    <source>
        <dbReference type="RefSeq" id="XP_012812382.1"/>
    </source>
</evidence>
<dbReference type="SUPFAM" id="SSF82171">
    <property type="entry name" value="DPP6 N-terminal domain-like"/>
    <property type="match status" value="1"/>
</dbReference>
<dbReference type="RefSeq" id="XP_012812382.1">
    <property type="nucleotide sequence ID" value="XM_012956928.2"/>
</dbReference>
<dbReference type="Pfam" id="PF23925">
    <property type="entry name" value="A-sol_ELP1"/>
    <property type="match status" value="1"/>
</dbReference>
<evidence type="ECO:0000259" key="10">
    <source>
        <dbReference type="Pfam" id="PF23878"/>
    </source>
</evidence>